<dbReference type="SUPFAM" id="SSF57850">
    <property type="entry name" value="RING/U-box"/>
    <property type="match status" value="1"/>
</dbReference>
<evidence type="ECO:0000259" key="2">
    <source>
        <dbReference type="PROSITE" id="PS50089"/>
    </source>
</evidence>
<organism evidence="3 4">
    <name type="scientific">Decorospora gaudefroyi</name>
    <dbReference type="NCBI Taxonomy" id="184978"/>
    <lineage>
        <taxon>Eukaryota</taxon>
        <taxon>Fungi</taxon>
        <taxon>Dikarya</taxon>
        <taxon>Ascomycota</taxon>
        <taxon>Pezizomycotina</taxon>
        <taxon>Dothideomycetes</taxon>
        <taxon>Pleosporomycetidae</taxon>
        <taxon>Pleosporales</taxon>
        <taxon>Pleosporineae</taxon>
        <taxon>Pleosporaceae</taxon>
        <taxon>Decorospora</taxon>
    </lineage>
</organism>
<proteinExistence type="predicted"/>
<name>A0A6A5K2M2_9PLEO</name>
<evidence type="ECO:0000313" key="4">
    <source>
        <dbReference type="Proteomes" id="UP000800040"/>
    </source>
</evidence>
<protein>
    <recommendedName>
        <fullName evidence="2">RING-type domain-containing protein</fullName>
    </recommendedName>
</protein>
<dbReference type="InterPro" id="IPR001841">
    <property type="entry name" value="Znf_RING"/>
</dbReference>
<keyword evidence="1" id="KW-0863">Zinc-finger</keyword>
<sequence length="228" mass="25986">MTSQPEALPSRREFFNNIVVVERCGICMGPFDGTHQPAHIKSGKCEHTFGITCIRKWAESDQANSHMCPLCREVLFVRPKKPNFQPSGVRGHDNGTIWIHGLCTHDRAKAFVRSMWTVLWGLFQDDYQQNGIFDSDIEEHINRALNDLTDESYHSGLHILSEHWPGIRSVARCMIVKHYENGYYCGCGGEDLEKVWMPAISAVLEWELHSAPGEDDEDDEDDGYDIYG</sequence>
<dbReference type="Proteomes" id="UP000800040">
    <property type="component" value="Unassembled WGS sequence"/>
</dbReference>
<reference evidence="3" key="1">
    <citation type="submission" date="2020-01" db="EMBL/GenBank/DDBJ databases">
        <authorList>
            <consortium name="DOE Joint Genome Institute"/>
            <person name="Haridas S."/>
            <person name="Albert R."/>
            <person name="Binder M."/>
            <person name="Bloem J."/>
            <person name="Labutti K."/>
            <person name="Salamov A."/>
            <person name="Andreopoulos B."/>
            <person name="Baker S.E."/>
            <person name="Barry K."/>
            <person name="Bills G."/>
            <person name="Bluhm B.H."/>
            <person name="Cannon C."/>
            <person name="Castanera R."/>
            <person name="Culley D.E."/>
            <person name="Daum C."/>
            <person name="Ezra D."/>
            <person name="Gonzalez J.B."/>
            <person name="Henrissat B."/>
            <person name="Kuo A."/>
            <person name="Liang C."/>
            <person name="Lipzen A."/>
            <person name="Lutzoni F."/>
            <person name="Magnuson J."/>
            <person name="Mondo S."/>
            <person name="Nolan M."/>
            <person name="Ohm R."/>
            <person name="Pangilinan J."/>
            <person name="Park H.-J."/>
            <person name="Ramirez L."/>
            <person name="Alfaro M."/>
            <person name="Sun H."/>
            <person name="Tritt A."/>
            <person name="Yoshinaga Y."/>
            <person name="Zwiers L.-H."/>
            <person name="Turgeon B.G."/>
            <person name="Goodwin S.B."/>
            <person name="Spatafora J.W."/>
            <person name="Crous P.W."/>
            <person name="Grigoriev I.V."/>
        </authorList>
    </citation>
    <scope>NUCLEOTIDE SEQUENCE</scope>
    <source>
        <strain evidence="3">P77</strain>
    </source>
</reference>
<dbReference type="PROSITE" id="PS50089">
    <property type="entry name" value="ZF_RING_2"/>
    <property type="match status" value="1"/>
</dbReference>
<gene>
    <name evidence="3" type="ORF">BDW02DRAFT_607394</name>
</gene>
<evidence type="ECO:0000256" key="1">
    <source>
        <dbReference type="PROSITE-ProRule" id="PRU00175"/>
    </source>
</evidence>
<feature type="domain" description="RING-type" evidence="2">
    <location>
        <begin position="24"/>
        <end position="72"/>
    </location>
</feature>
<evidence type="ECO:0000313" key="3">
    <source>
        <dbReference type="EMBL" id="KAF1831041.1"/>
    </source>
</evidence>
<dbReference type="AlphaFoldDB" id="A0A6A5K2M2"/>
<dbReference type="EMBL" id="ML975375">
    <property type="protein sequence ID" value="KAF1831041.1"/>
    <property type="molecule type" value="Genomic_DNA"/>
</dbReference>
<dbReference type="Pfam" id="PF13639">
    <property type="entry name" value="zf-RING_2"/>
    <property type="match status" value="1"/>
</dbReference>
<keyword evidence="1" id="KW-0479">Metal-binding</keyword>
<dbReference type="InterPro" id="IPR013083">
    <property type="entry name" value="Znf_RING/FYVE/PHD"/>
</dbReference>
<dbReference type="GO" id="GO:0008270">
    <property type="term" value="F:zinc ion binding"/>
    <property type="evidence" value="ECO:0007669"/>
    <property type="project" value="UniProtKB-KW"/>
</dbReference>
<keyword evidence="4" id="KW-1185">Reference proteome</keyword>
<accession>A0A6A5K2M2</accession>
<dbReference type="OrthoDB" id="3801154at2759"/>
<keyword evidence="1" id="KW-0862">Zinc</keyword>
<dbReference type="Gene3D" id="3.30.40.10">
    <property type="entry name" value="Zinc/RING finger domain, C3HC4 (zinc finger)"/>
    <property type="match status" value="1"/>
</dbReference>